<dbReference type="EMBL" id="JAMTCK010000019">
    <property type="protein sequence ID" value="MCP2169547.1"/>
    <property type="molecule type" value="Genomic_DNA"/>
</dbReference>
<dbReference type="RefSeq" id="WP_253778447.1">
    <property type="nucleotide sequence ID" value="NZ_JAMTCK010000019.1"/>
</dbReference>
<evidence type="ECO:0000313" key="2">
    <source>
        <dbReference type="Proteomes" id="UP001206128"/>
    </source>
</evidence>
<organism evidence="1 2">
    <name type="scientific">Goodfellowiella coeruleoviolacea</name>
    <dbReference type="NCBI Taxonomy" id="334858"/>
    <lineage>
        <taxon>Bacteria</taxon>
        <taxon>Bacillati</taxon>
        <taxon>Actinomycetota</taxon>
        <taxon>Actinomycetes</taxon>
        <taxon>Pseudonocardiales</taxon>
        <taxon>Pseudonocardiaceae</taxon>
        <taxon>Goodfellowiella</taxon>
    </lineage>
</organism>
<dbReference type="AlphaFoldDB" id="A0AAE3GJS2"/>
<dbReference type="Proteomes" id="UP001206128">
    <property type="component" value="Unassembled WGS sequence"/>
</dbReference>
<accession>A0AAE3GJS2</accession>
<sequence>MTPISDALARAQDLLKQDMTGYLSEVEYLIADSDHGDEVVAEVARSEVPRLVAAIRGAIINHKRDLYGMCLGCAPTWEQGRWVREPWPCPVVNELQQYVRDPDSIYDRAPHAR</sequence>
<comment type="caution">
    <text evidence="1">The sequence shown here is derived from an EMBL/GenBank/DDBJ whole genome shotgun (WGS) entry which is preliminary data.</text>
</comment>
<reference evidence="1" key="1">
    <citation type="submission" date="2022-06" db="EMBL/GenBank/DDBJ databases">
        <title>Genomic Encyclopedia of Archaeal and Bacterial Type Strains, Phase II (KMG-II): from individual species to whole genera.</title>
        <authorList>
            <person name="Goeker M."/>
        </authorList>
    </citation>
    <scope>NUCLEOTIDE SEQUENCE</scope>
    <source>
        <strain evidence="1">DSM 43935</strain>
    </source>
</reference>
<keyword evidence="2" id="KW-1185">Reference proteome</keyword>
<name>A0AAE3GJS2_9PSEU</name>
<proteinExistence type="predicted"/>
<gene>
    <name evidence="1" type="ORF">LX83_006433</name>
</gene>
<protein>
    <submittedName>
        <fullName evidence="1">Uncharacterized protein</fullName>
    </submittedName>
</protein>
<evidence type="ECO:0000313" key="1">
    <source>
        <dbReference type="EMBL" id="MCP2169547.1"/>
    </source>
</evidence>